<evidence type="ECO:0000313" key="1">
    <source>
        <dbReference type="EMBL" id="CAF3887489.1"/>
    </source>
</evidence>
<dbReference type="AlphaFoldDB" id="A0A8S2L7T2"/>
<organism evidence="1 2">
    <name type="scientific">Didymodactylos carnosus</name>
    <dbReference type="NCBI Taxonomy" id="1234261"/>
    <lineage>
        <taxon>Eukaryota</taxon>
        <taxon>Metazoa</taxon>
        <taxon>Spiralia</taxon>
        <taxon>Gnathifera</taxon>
        <taxon>Rotifera</taxon>
        <taxon>Eurotatoria</taxon>
        <taxon>Bdelloidea</taxon>
        <taxon>Philodinida</taxon>
        <taxon>Philodinidae</taxon>
        <taxon>Didymodactylos</taxon>
    </lineage>
</organism>
<accession>A0A8S2L7T2</accession>
<protein>
    <submittedName>
        <fullName evidence="1">Uncharacterized protein</fullName>
    </submittedName>
</protein>
<name>A0A8S2L7T2_9BILA</name>
<reference evidence="1" key="1">
    <citation type="submission" date="2021-02" db="EMBL/GenBank/DDBJ databases">
        <authorList>
            <person name="Nowell W R."/>
        </authorList>
    </citation>
    <scope>NUCLEOTIDE SEQUENCE</scope>
</reference>
<dbReference type="EMBL" id="CAJOBA010015424">
    <property type="protein sequence ID" value="CAF3887489.1"/>
    <property type="molecule type" value="Genomic_DNA"/>
</dbReference>
<comment type="caution">
    <text evidence="1">The sequence shown here is derived from an EMBL/GenBank/DDBJ whole genome shotgun (WGS) entry which is preliminary data.</text>
</comment>
<proteinExistence type="predicted"/>
<evidence type="ECO:0000313" key="2">
    <source>
        <dbReference type="Proteomes" id="UP000682733"/>
    </source>
</evidence>
<feature type="non-terminal residue" evidence="1">
    <location>
        <position position="105"/>
    </location>
</feature>
<dbReference type="Proteomes" id="UP000682733">
    <property type="component" value="Unassembled WGS sequence"/>
</dbReference>
<sequence>MKYIEYHDYANVASEMSHQDDDPSNQRALDQMKHSLSVSVTDRIEEVETKAIMLDNNMEKETVKSIVDDLKKIKNAKRFVSDYLDQTTQERLNTCVEQIESILCG</sequence>
<gene>
    <name evidence="1" type="ORF">TMI583_LOCUS20227</name>
</gene>